<evidence type="ECO:0000256" key="1">
    <source>
        <dbReference type="ARBA" id="ARBA00023277"/>
    </source>
</evidence>
<dbReference type="InterPro" id="IPR013022">
    <property type="entry name" value="Xyl_isomerase-like_TIM-brl"/>
</dbReference>
<gene>
    <name evidence="3" type="ORF">E3O06_16255</name>
</gene>
<dbReference type="Proteomes" id="UP000298173">
    <property type="component" value="Unassembled WGS sequence"/>
</dbReference>
<accession>A0A4R8US13</accession>
<dbReference type="AlphaFoldDB" id="A0A4R8US13"/>
<dbReference type="OrthoDB" id="9801426at2"/>
<dbReference type="GO" id="GO:0016853">
    <property type="term" value="F:isomerase activity"/>
    <property type="evidence" value="ECO:0007669"/>
    <property type="project" value="UniProtKB-KW"/>
</dbReference>
<dbReference type="InterPro" id="IPR036237">
    <property type="entry name" value="Xyl_isomerase-like_sf"/>
</dbReference>
<comment type="caution">
    <text evidence="3">The sequence shown here is derived from an EMBL/GenBank/DDBJ whole genome shotgun (WGS) entry which is preliminary data.</text>
</comment>
<dbReference type="EMBL" id="SOEY01000033">
    <property type="protein sequence ID" value="TFB68637.1"/>
    <property type="molecule type" value="Genomic_DNA"/>
</dbReference>
<organism evidence="3 4">
    <name type="scientific">Cryobacterium glaciale</name>
    <dbReference type="NCBI Taxonomy" id="1259145"/>
    <lineage>
        <taxon>Bacteria</taxon>
        <taxon>Bacillati</taxon>
        <taxon>Actinomycetota</taxon>
        <taxon>Actinomycetes</taxon>
        <taxon>Micrococcales</taxon>
        <taxon>Microbacteriaceae</taxon>
        <taxon>Cryobacterium</taxon>
    </lineage>
</organism>
<reference evidence="3 4" key="1">
    <citation type="submission" date="2019-03" db="EMBL/GenBank/DDBJ databases">
        <title>Genomics of glacier-inhabiting Cryobacterium strains.</title>
        <authorList>
            <person name="Liu Q."/>
            <person name="Xin Y.-H."/>
        </authorList>
    </citation>
    <scope>NUCLEOTIDE SEQUENCE [LARGE SCALE GENOMIC DNA]</scope>
    <source>
        <strain evidence="3 4">HLT2-23</strain>
    </source>
</reference>
<feature type="domain" description="Xylose isomerase-like TIM barrel" evidence="2">
    <location>
        <begin position="25"/>
        <end position="260"/>
    </location>
</feature>
<dbReference type="RefSeq" id="WP_134504430.1">
    <property type="nucleotide sequence ID" value="NZ_SOEY01000033.1"/>
</dbReference>
<keyword evidence="1" id="KW-0119">Carbohydrate metabolism</keyword>
<dbReference type="SUPFAM" id="SSF51658">
    <property type="entry name" value="Xylose isomerase-like"/>
    <property type="match status" value="1"/>
</dbReference>
<dbReference type="PANTHER" id="PTHR12110">
    <property type="entry name" value="HYDROXYPYRUVATE ISOMERASE"/>
    <property type="match status" value="1"/>
</dbReference>
<name>A0A4R8US13_9MICO</name>
<keyword evidence="4" id="KW-1185">Reference proteome</keyword>
<dbReference type="InterPro" id="IPR050312">
    <property type="entry name" value="IolE/XylAMocC-like"/>
</dbReference>
<evidence type="ECO:0000259" key="2">
    <source>
        <dbReference type="Pfam" id="PF01261"/>
    </source>
</evidence>
<evidence type="ECO:0000313" key="4">
    <source>
        <dbReference type="Proteomes" id="UP000298173"/>
    </source>
</evidence>
<keyword evidence="3" id="KW-0413">Isomerase</keyword>
<evidence type="ECO:0000313" key="3">
    <source>
        <dbReference type="EMBL" id="TFB68637.1"/>
    </source>
</evidence>
<dbReference type="Pfam" id="PF01261">
    <property type="entry name" value="AP_endonuc_2"/>
    <property type="match status" value="1"/>
</dbReference>
<sequence>MSKYDFGISSFVLASPFTDDDGDQFDYAKEMGFNLIEVCIEDPSQLTTDFLIAASERTGLPISICGAFGPDRDVSHENAEMRQSGVDYIKLCIDMAAAVGSPHVAGPMYSTTGKTRLLSPDERSQQRQWAADSLRLVADYGADRNVALAIEPLNRFETDLVNTVEQGLQLLELIDRDNAGFMLDTFHMNIEEKHIGDAIRLAGDKVFHFQVSENDRGTPGTGNVAWSETWQALDDIGYSGTIVIESFLPTVKEIARAVSLWRPVAPSMDALARDGLAFLQREIP</sequence>
<dbReference type="Gene3D" id="3.20.20.150">
    <property type="entry name" value="Divalent-metal-dependent TIM barrel enzymes"/>
    <property type="match status" value="1"/>
</dbReference>
<proteinExistence type="predicted"/>
<dbReference type="PANTHER" id="PTHR12110:SF41">
    <property type="entry name" value="INOSOSE DEHYDRATASE"/>
    <property type="match status" value="1"/>
</dbReference>
<protein>
    <submittedName>
        <fullName evidence="3">Sugar phosphate isomerase/epimerase</fullName>
    </submittedName>
</protein>